<dbReference type="InterPro" id="IPR007867">
    <property type="entry name" value="GMC_OxRtase_C"/>
</dbReference>
<organism evidence="9 10">
    <name type="scientific">Cytospora mali</name>
    <name type="common">Apple Valsa canker fungus</name>
    <name type="synonym">Valsa mali</name>
    <dbReference type="NCBI Taxonomy" id="578113"/>
    <lineage>
        <taxon>Eukaryota</taxon>
        <taxon>Fungi</taxon>
        <taxon>Dikarya</taxon>
        <taxon>Ascomycota</taxon>
        <taxon>Pezizomycotina</taxon>
        <taxon>Sordariomycetes</taxon>
        <taxon>Sordariomycetidae</taxon>
        <taxon>Diaporthales</taxon>
        <taxon>Cytosporaceae</taxon>
        <taxon>Cytospora</taxon>
    </lineage>
</organism>
<evidence type="ECO:0000256" key="3">
    <source>
        <dbReference type="ARBA" id="ARBA00022630"/>
    </source>
</evidence>
<sequence>MKFSPLPAILVGVSCTLKGISAYNLLSGPGDLQPTKKYDYIVAGGGTAVWGSVLAARLSEDPNNTVLVVEAGGRVEDDAAVAIPFLGPSLSRTIVDWNYTTVPQRGFANRNITFERGHVLGGSSCINIMTYHRGSNDMWDNWANLTGDDSLSWSAVEKYYLKNSRLVPSADGHNTTGQTDPSAHGYGPIEVSVSGYPYDLDDRIVAASKALGTFSLDLNAGEALGTSWMQSAVGGGKRSCASFAYLVPLEGSRANLDVLINTHVTRLKNSGPEATPLDLRMVELGQRNSSASISVMAEKEVILSAGVVGTPHILMLSGVGPKAQVEALGIEPLLDVPELGSFLTDHPVVPMYFELDSNDTYDALLINKTLLGAALQEWDAVHQGPLVDTSSGTVAYSKLDPSGKLVKRFGDPANGPRSGNLEQIYGVSLSPPRYALEDALTPFLTSPALLHSGNISLASTDPFEPPLINPGYLTHDFDKEAIIQCMTDSFEFIKTPPLAGYVGKPLYGLSSTATDEDLLSYVQKVGTTENHSCMTARMSPAGSNFGVVDPDHRLKGAKGLRIVDASVFPQIPNVHPQAVVYILAERAAELIRTLVNGGVDMWET</sequence>
<dbReference type="EMBL" id="KN714683">
    <property type="protein sequence ID" value="KUI55834.1"/>
    <property type="molecule type" value="Genomic_DNA"/>
</dbReference>
<feature type="binding site" evidence="6">
    <location>
        <position position="119"/>
    </location>
    <ligand>
        <name>FAD</name>
        <dbReference type="ChEBI" id="CHEBI:57692"/>
    </ligand>
</feature>
<dbReference type="SUPFAM" id="SSF51905">
    <property type="entry name" value="FAD/NAD(P)-binding domain"/>
    <property type="match status" value="1"/>
</dbReference>
<feature type="binding site" evidence="6">
    <location>
        <position position="264"/>
    </location>
    <ligand>
        <name>FAD</name>
        <dbReference type="ChEBI" id="CHEBI:57692"/>
    </ligand>
</feature>
<dbReference type="InterPro" id="IPR000172">
    <property type="entry name" value="GMC_OxRdtase_N"/>
</dbReference>
<protein>
    <submittedName>
        <fullName evidence="9">Pyranose dehydrogenase</fullName>
    </submittedName>
</protein>
<dbReference type="GO" id="GO:0050660">
    <property type="term" value="F:flavin adenine dinucleotide binding"/>
    <property type="evidence" value="ECO:0007669"/>
    <property type="project" value="InterPro"/>
</dbReference>
<reference evidence="10" key="1">
    <citation type="submission" date="2014-12" db="EMBL/GenBank/DDBJ databases">
        <title>Genome Sequence of Valsa Canker Pathogens Uncovers a Specific Adaption of Colonization on Woody Bark.</title>
        <authorList>
            <person name="Yin Z."/>
            <person name="Liu H."/>
            <person name="Gao X."/>
            <person name="Li Z."/>
            <person name="Song N."/>
            <person name="Ke X."/>
            <person name="Dai Q."/>
            <person name="Wu Y."/>
            <person name="Sun Y."/>
            <person name="Xu J.-R."/>
            <person name="Kang Z.K."/>
            <person name="Wang L."/>
            <person name="Huang L."/>
        </authorList>
    </citation>
    <scope>NUCLEOTIDE SEQUENCE [LARGE SCALE GENOMIC DNA]</scope>
    <source>
        <strain evidence="10">SXYL134</strain>
    </source>
</reference>
<feature type="active site" description="Proton donor" evidence="5">
    <location>
        <position position="531"/>
    </location>
</feature>
<dbReference type="Pfam" id="PF00732">
    <property type="entry name" value="GMC_oxred_N"/>
    <property type="match status" value="1"/>
</dbReference>
<evidence type="ECO:0000256" key="4">
    <source>
        <dbReference type="ARBA" id="ARBA00022827"/>
    </source>
</evidence>
<proteinExistence type="inferred from homology"/>
<evidence type="ECO:0000256" key="2">
    <source>
        <dbReference type="ARBA" id="ARBA00010790"/>
    </source>
</evidence>
<feature type="binding site" evidence="6">
    <location>
        <begin position="576"/>
        <end position="577"/>
    </location>
    <ligand>
        <name>FAD</name>
        <dbReference type="ChEBI" id="CHEBI:57692"/>
    </ligand>
</feature>
<dbReference type="InterPro" id="IPR012132">
    <property type="entry name" value="GMC_OxRdtase"/>
</dbReference>
<dbReference type="STRING" id="694573.A0A194UW39"/>
<evidence type="ECO:0000256" key="5">
    <source>
        <dbReference type="PIRSR" id="PIRSR000137-1"/>
    </source>
</evidence>
<feature type="active site" description="Proton acceptor" evidence="5">
    <location>
        <position position="575"/>
    </location>
</feature>
<dbReference type="Gene3D" id="3.30.560.10">
    <property type="entry name" value="Glucose Oxidase, domain 3"/>
    <property type="match status" value="1"/>
</dbReference>
<dbReference type="Gene3D" id="3.50.50.60">
    <property type="entry name" value="FAD/NAD(P)-binding domain"/>
    <property type="match status" value="1"/>
</dbReference>
<keyword evidence="4 6" id="KW-0274">FAD</keyword>
<dbReference type="Pfam" id="PF05199">
    <property type="entry name" value="GMC_oxred_C"/>
    <property type="match status" value="1"/>
</dbReference>
<evidence type="ECO:0000313" key="10">
    <source>
        <dbReference type="Proteomes" id="UP000078576"/>
    </source>
</evidence>
<dbReference type="PANTHER" id="PTHR11552">
    <property type="entry name" value="GLUCOSE-METHANOL-CHOLINE GMC OXIDOREDUCTASE"/>
    <property type="match status" value="1"/>
</dbReference>
<dbReference type="OrthoDB" id="269227at2759"/>
<dbReference type="InterPro" id="IPR036188">
    <property type="entry name" value="FAD/NAD-bd_sf"/>
</dbReference>
<keyword evidence="10" id="KW-1185">Reference proteome</keyword>
<dbReference type="PANTHER" id="PTHR11552:SF147">
    <property type="entry name" value="CHOLINE DEHYDROGENASE, MITOCHONDRIAL"/>
    <property type="match status" value="1"/>
</dbReference>
<evidence type="ECO:0000313" key="9">
    <source>
        <dbReference type="EMBL" id="KUI55834.1"/>
    </source>
</evidence>
<dbReference type="PROSITE" id="PS51257">
    <property type="entry name" value="PROKAR_LIPOPROTEIN"/>
    <property type="match status" value="1"/>
</dbReference>
<feature type="domain" description="Glucose-methanol-choline oxidoreductase C-terminal" evidence="8">
    <location>
        <begin position="452"/>
        <end position="584"/>
    </location>
</feature>
<dbReference type="PIRSF" id="PIRSF000137">
    <property type="entry name" value="Alcohol_oxidase"/>
    <property type="match status" value="1"/>
</dbReference>
<dbReference type="AlphaFoldDB" id="A0A194UW39"/>
<evidence type="ECO:0000259" key="8">
    <source>
        <dbReference type="Pfam" id="PF05199"/>
    </source>
</evidence>
<keyword evidence="3" id="KW-0285">Flavoprotein</keyword>
<feature type="domain" description="Glucose-methanol-choline oxidoreductase N-terminal" evidence="7">
    <location>
        <begin position="38"/>
        <end position="348"/>
    </location>
</feature>
<evidence type="ECO:0000259" key="7">
    <source>
        <dbReference type="Pfam" id="PF00732"/>
    </source>
</evidence>
<evidence type="ECO:0000256" key="6">
    <source>
        <dbReference type="PIRSR" id="PIRSR000137-2"/>
    </source>
</evidence>
<dbReference type="GO" id="GO:0016614">
    <property type="term" value="F:oxidoreductase activity, acting on CH-OH group of donors"/>
    <property type="evidence" value="ECO:0007669"/>
    <property type="project" value="InterPro"/>
</dbReference>
<evidence type="ECO:0000256" key="1">
    <source>
        <dbReference type="ARBA" id="ARBA00001974"/>
    </source>
</evidence>
<dbReference type="SUPFAM" id="SSF54373">
    <property type="entry name" value="FAD-linked reductases, C-terminal domain"/>
    <property type="match status" value="1"/>
</dbReference>
<dbReference type="Proteomes" id="UP000078576">
    <property type="component" value="Unassembled WGS sequence"/>
</dbReference>
<name>A0A194UW39_CYTMA</name>
<comment type="cofactor">
    <cofactor evidence="1 6">
        <name>FAD</name>
        <dbReference type="ChEBI" id="CHEBI:57692"/>
    </cofactor>
</comment>
<comment type="similarity">
    <text evidence="2">Belongs to the GMC oxidoreductase family.</text>
</comment>
<gene>
    <name evidence="9" type="ORF">VP1G_03122</name>
</gene>
<accession>A0A194UW39</accession>